<evidence type="ECO:0000259" key="2">
    <source>
        <dbReference type="Pfam" id="PF09995"/>
    </source>
</evidence>
<organism evidence="3 5">
    <name type="scientific">Mycolicibacter arupensis</name>
    <dbReference type="NCBI Taxonomy" id="342002"/>
    <lineage>
        <taxon>Bacteria</taxon>
        <taxon>Bacillati</taxon>
        <taxon>Actinomycetota</taxon>
        <taxon>Actinomycetes</taxon>
        <taxon>Mycobacteriales</taxon>
        <taxon>Mycobacteriaceae</taxon>
        <taxon>Mycolicibacter</taxon>
    </lineage>
</organism>
<evidence type="ECO:0000313" key="5">
    <source>
        <dbReference type="Proteomes" id="UP000034416"/>
    </source>
</evidence>
<gene>
    <name evidence="4" type="ORF">BST15_05980</name>
    <name evidence="3" type="ORF">WR43_07575</name>
</gene>
<reference evidence="5" key="1">
    <citation type="submission" date="2015-04" db="EMBL/GenBank/DDBJ databases">
        <title>Genome sequence of Mycobacterium arupense GUC1.</title>
        <authorList>
            <person name="Greninger A.L."/>
            <person name="Cunningham G."/>
            <person name="Chiu C.Y."/>
            <person name="Miller S."/>
        </authorList>
    </citation>
    <scope>NUCLEOTIDE SEQUENCE [LARGE SCALE GENOMIC DNA]</scope>
    <source>
        <strain evidence="5">GUC1</strain>
    </source>
</reference>
<dbReference type="STRING" id="342002.BST15_05980"/>
<dbReference type="GO" id="GO:0016491">
    <property type="term" value="F:oxidoreductase activity"/>
    <property type="evidence" value="ECO:0007669"/>
    <property type="project" value="InterPro"/>
</dbReference>
<reference evidence="3" key="2">
    <citation type="submission" date="2015-04" db="EMBL/GenBank/DDBJ databases">
        <title>Genome sequence of Mycobacterium arupense strain GUC1.</title>
        <authorList>
            <person name="Greninger A.L."/>
            <person name="Cunningham G."/>
            <person name="Chiu C.Y."/>
            <person name="Miller S."/>
        </authorList>
    </citation>
    <scope>NUCLEOTIDE SEQUENCE</scope>
    <source>
        <strain evidence="3">GUC1</strain>
    </source>
</reference>
<comment type="caution">
    <text evidence="3">The sequence shown here is derived from an EMBL/GenBank/DDBJ whole genome shotgun (WGS) entry which is preliminary data.</text>
</comment>
<proteinExistence type="predicted"/>
<accession>A0A0F5MYT7</accession>
<dbReference type="PANTHER" id="PTHR36151">
    <property type="entry name" value="BLR2777 PROTEIN"/>
    <property type="match status" value="1"/>
</dbReference>
<dbReference type="RefSeq" id="WP_046188966.1">
    <property type="nucleotide sequence ID" value="NZ_JACKUJ010000048.1"/>
</dbReference>
<dbReference type="AlphaFoldDB" id="A0A0F5MYT7"/>
<keyword evidence="6" id="KW-1185">Reference proteome</keyword>
<dbReference type="EMBL" id="MVHH01000008">
    <property type="protein sequence ID" value="ORA00016.1"/>
    <property type="molecule type" value="Genomic_DNA"/>
</dbReference>
<dbReference type="InterPro" id="IPR018713">
    <property type="entry name" value="MPAB/Lcp_cat_dom"/>
</dbReference>
<sequence>MSVTPTASVEQASQSAEESAPSAAPAAPKPAPAVEPLNSESLTWKYFGDLRTGIMGIWIGAIENMYPGLGAGVTEHSSILSEPMQRVTRSVYPIMGVVYDGARAQHTGSSIRDYHRDIKGTDEQGRRYHALDPDTFYWAHATFFMLIIKLAEYFDGGLTLAEKRQLFDEHVQWYRMYGMSMRPVPKSWEDFCEYWDRVCEDELELTPAALDILNIKIPKPWFVPMPDAVWHQMFKPALAAQRWVATGLFEPAVREKAGLRWSESDEVLLRLLGKVSHLAFSVVPDEIRLHPRALAGYRREQGKIPSDTPPIEAPWFSGPPKHRRRSGMHYVPPVSQGMKLVERAGALMHSTFSLAAGSGLTPRPPRRKPKAA</sequence>
<dbReference type="PANTHER" id="PTHR36151:SF3">
    <property type="entry name" value="ER-BOUND OXYGENASE MPAB_MPAB'_RUBBER OXYGENASE CATALYTIC DOMAIN-CONTAINING PROTEIN"/>
    <property type="match status" value="1"/>
</dbReference>
<dbReference type="Proteomes" id="UP000034416">
    <property type="component" value="Unassembled WGS sequence"/>
</dbReference>
<evidence type="ECO:0000256" key="1">
    <source>
        <dbReference type="SAM" id="MobiDB-lite"/>
    </source>
</evidence>
<reference evidence="4 6" key="3">
    <citation type="submission" date="2016-12" db="EMBL/GenBank/DDBJ databases">
        <title>The new phylogeny of genus Mycobacterium.</title>
        <authorList>
            <person name="Tortoli E."/>
            <person name="Trovato A."/>
            <person name="Cirillo D.M."/>
        </authorList>
    </citation>
    <scope>NUCLEOTIDE SEQUENCE [LARGE SCALE GENOMIC DNA]</scope>
    <source>
        <strain evidence="4 6">DSM 44942</strain>
    </source>
</reference>
<evidence type="ECO:0000313" key="3">
    <source>
        <dbReference type="EMBL" id="KKB99925.1"/>
    </source>
</evidence>
<feature type="region of interest" description="Disordered" evidence="1">
    <location>
        <begin position="1"/>
        <end position="35"/>
    </location>
</feature>
<dbReference type="Proteomes" id="UP000192327">
    <property type="component" value="Unassembled WGS sequence"/>
</dbReference>
<dbReference type="EMBL" id="LASW01000022">
    <property type="protein sequence ID" value="KKB99925.1"/>
    <property type="molecule type" value="Genomic_DNA"/>
</dbReference>
<protein>
    <recommendedName>
        <fullName evidence="2">ER-bound oxygenase mpaB/mpaB'/Rubber oxygenase catalytic domain-containing protein</fullName>
    </recommendedName>
</protein>
<dbReference type="Pfam" id="PF09995">
    <property type="entry name" value="MPAB_Lcp_cat"/>
    <property type="match status" value="1"/>
</dbReference>
<evidence type="ECO:0000313" key="4">
    <source>
        <dbReference type="EMBL" id="ORA00016.1"/>
    </source>
</evidence>
<dbReference type="PATRIC" id="fig|342002.3.peg.1811"/>
<feature type="domain" description="ER-bound oxygenase mpaB/mpaB'/Rubber oxygenase catalytic" evidence="2">
    <location>
        <begin position="44"/>
        <end position="275"/>
    </location>
</feature>
<dbReference type="OrthoDB" id="3456672at2"/>
<name>A0A0F5MYT7_9MYCO</name>
<feature type="compositionally biased region" description="Low complexity" evidence="1">
    <location>
        <begin position="7"/>
        <end position="26"/>
    </location>
</feature>
<evidence type="ECO:0000313" key="6">
    <source>
        <dbReference type="Proteomes" id="UP000192327"/>
    </source>
</evidence>